<dbReference type="GO" id="GO:0016747">
    <property type="term" value="F:acyltransferase activity, transferring groups other than amino-acyl groups"/>
    <property type="evidence" value="ECO:0007669"/>
    <property type="project" value="InterPro"/>
</dbReference>
<evidence type="ECO:0000256" key="1">
    <source>
        <dbReference type="ARBA" id="ARBA00022679"/>
    </source>
</evidence>
<gene>
    <name evidence="5" type="ORF">DFR67_101498</name>
</gene>
<accession>A0A318S316</accession>
<dbReference type="InterPro" id="IPR050832">
    <property type="entry name" value="Bact_Acetyltransf"/>
</dbReference>
<keyword evidence="2" id="KW-0012">Acyltransferase</keyword>
<dbReference type="Gene3D" id="3.40.630.30">
    <property type="match status" value="1"/>
</dbReference>
<dbReference type="InterPro" id="IPR000182">
    <property type="entry name" value="GNAT_dom"/>
</dbReference>
<evidence type="ECO:0000259" key="4">
    <source>
        <dbReference type="PROSITE" id="PS51186"/>
    </source>
</evidence>
<dbReference type="Proteomes" id="UP000247591">
    <property type="component" value="Unassembled WGS sequence"/>
</dbReference>
<dbReference type="CDD" id="cd04301">
    <property type="entry name" value="NAT_SF"/>
    <property type="match status" value="1"/>
</dbReference>
<proteinExistence type="predicted"/>
<dbReference type="InterPro" id="IPR016181">
    <property type="entry name" value="Acyl_CoA_acyltransferase"/>
</dbReference>
<dbReference type="PROSITE" id="PS51186">
    <property type="entry name" value="GNAT"/>
    <property type="match status" value="1"/>
</dbReference>
<dbReference type="PANTHER" id="PTHR43877">
    <property type="entry name" value="AMINOALKYLPHOSPHONATE N-ACETYLTRANSFERASE-RELATED-RELATED"/>
    <property type="match status" value="1"/>
</dbReference>
<dbReference type="AlphaFoldDB" id="A0A318S316"/>
<organism evidence="5 6">
    <name type="scientific">Williamsia limnetica</name>
    <dbReference type="NCBI Taxonomy" id="882452"/>
    <lineage>
        <taxon>Bacteria</taxon>
        <taxon>Bacillati</taxon>
        <taxon>Actinomycetota</taxon>
        <taxon>Actinomycetes</taxon>
        <taxon>Mycobacteriales</taxon>
        <taxon>Nocardiaceae</taxon>
        <taxon>Williamsia</taxon>
    </lineage>
</organism>
<dbReference type="SUPFAM" id="SSF55729">
    <property type="entry name" value="Acyl-CoA N-acyltransferases (Nat)"/>
    <property type="match status" value="1"/>
</dbReference>
<evidence type="ECO:0000256" key="2">
    <source>
        <dbReference type="ARBA" id="ARBA00023315"/>
    </source>
</evidence>
<keyword evidence="1" id="KW-0808">Transferase</keyword>
<dbReference type="Pfam" id="PF00583">
    <property type="entry name" value="Acetyltransf_1"/>
    <property type="match status" value="1"/>
</dbReference>
<keyword evidence="5" id="KW-0689">Ribosomal protein</keyword>
<evidence type="ECO:0000313" key="6">
    <source>
        <dbReference type="Proteomes" id="UP000247591"/>
    </source>
</evidence>
<comment type="caution">
    <text evidence="5">The sequence shown here is derived from an EMBL/GenBank/DDBJ whole genome shotgun (WGS) entry which is preliminary data.</text>
</comment>
<dbReference type="EMBL" id="QJSP01000001">
    <property type="protein sequence ID" value="PYE21100.1"/>
    <property type="molecule type" value="Genomic_DNA"/>
</dbReference>
<keyword evidence="6" id="KW-1185">Reference proteome</keyword>
<keyword evidence="5" id="KW-0687">Ribonucleoprotein</keyword>
<sequence>MRPVASPLPIRCWPLSDRDQHTSPAGPSGTPASVTLTTDPADADELAAVAALTFPLACPPELSATDAAHFVADNLSTHHFRSHLADPDSHVFKAVEPESSAIVGYALLLDGEPTDPDVCEAITARPLTMISKMYVLPGFHGRAVSAGLMDAALSHGRTRHSALVWLGVNEQNVRAQRFYEKMGFTVMGRKSFIVNGKRCSDYVLARPPAV</sequence>
<protein>
    <submittedName>
        <fullName evidence="5">Ribosomal protein S18 acetylase RimI-like enzyme</fullName>
    </submittedName>
</protein>
<feature type="compositionally biased region" description="Polar residues" evidence="3">
    <location>
        <begin position="22"/>
        <end position="37"/>
    </location>
</feature>
<feature type="domain" description="N-acetyltransferase" evidence="4">
    <location>
        <begin position="33"/>
        <end position="209"/>
    </location>
</feature>
<evidence type="ECO:0000256" key="3">
    <source>
        <dbReference type="SAM" id="MobiDB-lite"/>
    </source>
</evidence>
<reference evidence="5 6" key="1">
    <citation type="submission" date="2018-06" db="EMBL/GenBank/DDBJ databases">
        <title>Genomic Encyclopedia of Type Strains, Phase IV (KMG-IV): sequencing the most valuable type-strain genomes for metagenomic binning, comparative biology and taxonomic classification.</title>
        <authorList>
            <person name="Goeker M."/>
        </authorList>
    </citation>
    <scope>NUCLEOTIDE SEQUENCE [LARGE SCALE GENOMIC DNA]</scope>
    <source>
        <strain evidence="5 6">DSM 45521</strain>
    </source>
</reference>
<name>A0A318S316_WILLI</name>
<dbReference type="GO" id="GO:0005840">
    <property type="term" value="C:ribosome"/>
    <property type="evidence" value="ECO:0007669"/>
    <property type="project" value="UniProtKB-KW"/>
</dbReference>
<feature type="region of interest" description="Disordered" evidence="3">
    <location>
        <begin position="13"/>
        <end position="37"/>
    </location>
</feature>
<evidence type="ECO:0000313" key="5">
    <source>
        <dbReference type="EMBL" id="PYE21100.1"/>
    </source>
</evidence>